<comment type="caution">
    <text evidence="1">The sequence shown here is derived from an EMBL/GenBank/DDBJ whole genome shotgun (WGS) entry which is preliminary data.</text>
</comment>
<reference evidence="1" key="1">
    <citation type="submission" date="2023-07" db="EMBL/GenBank/DDBJ databases">
        <title>draft genome sequence of fig (Ficus carica).</title>
        <authorList>
            <person name="Takahashi T."/>
            <person name="Nishimura K."/>
        </authorList>
    </citation>
    <scope>NUCLEOTIDE SEQUENCE</scope>
</reference>
<protein>
    <recommendedName>
        <fullName evidence="3">Gag-pol polyprotein</fullName>
    </recommendedName>
</protein>
<evidence type="ECO:0008006" key="3">
    <source>
        <dbReference type="Google" id="ProtNLM"/>
    </source>
</evidence>
<accession>A0AA88J8P8</accession>
<keyword evidence="2" id="KW-1185">Reference proteome</keyword>
<proteinExistence type="predicted"/>
<organism evidence="1 2">
    <name type="scientific">Ficus carica</name>
    <name type="common">Common fig</name>
    <dbReference type="NCBI Taxonomy" id="3494"/>
    <lineage>
        <taxon>Eukaryota</taxon>
        <taxon>Viridiplantae</taxon>
        <taxon>Streptophyta</taxon>
        <taxon>Embryophyta</taxon>
        <taxon>Tracheophyta</taxon>
        <taxon>Spermatophyta</taxon>
        <taxon>Magnoliopsida</taxon>
        <taxon>eudicotyledons</taxon>
        <taxon>Gunneridae</taxon>
        <taxon>Pentapetalae</taxon>
        <taxon>rosids</taxon>
        <taxon>fabids</taxon>
        <taxon>Rosales</taxon>
        <taxon>Moraceae</taxon>
        <taxon>Ficeae</taxon>
        <taxon>Ficus</taxon>
    </lineage>
</organism>
<dbReference type="AlphaFoldDB" id="A0AA88J8P8"/>
<name>A0AA88J8P8_FICCA</name>
<dbReference type="EMBL" id="BTGU01000569">
    <property type="protein sequence ID" value="GMN68193.1"/>
    <property type="molecule type" value="Genomic_DNA"/>
</dbReference>
<evidence type="ECO:0000313" key="2">
    <source>
        <dbReference type="Proteomes" id="UP001187192"/>
    </source>
</evidence>
<gene>
    <name evidence="1" type="ORF">TIFTF001_037252</name>
</gene>
<sequence>MRLDELMGSLQTFEMNLKHNKKKKSIALQAKKKGKSLITAWSDEESERSQVDDEDQVRNYVAFNIVSNSVVTVTKTVATSSAIVAKIDDSGAHCSSDNDLTD</sequence>
<evidence type="ECO:0000313" key="1">
    <source>
        <dbReference type="EMBL" id="GMN68193.1"/>
    </source>
</evidence>
<dbReference type="Proteomes" id="UP001187192">
    <property type="component" value="Unassembled WGS sequence"/>
</dbReference>